<feature type="domain" description="TET-Associated Glycosyltransferase" evidence="1">
    <location>
        <begin position="32"/>
        <end position="204"/>
    </location>
</feature>
<reference evidence="2" key="1">
    <citation type="journal article" date="2021" name="Proc. Natl. Acad. Sci. U.S.A.">
        <title>A Catalog of Tens of Thousands of Viruses from Human Metagenomes Reveals Hidden Associations with Chronic Diseases.</title>
        <authorList>
            <person name="Tisza M.J."/>
            <person name="Buck C.B."/>
        </authorList>
    </citation>
    <scope>NUCLEOTIDE SEQUENCE</scope>
    <source>
        <strain evidence="2">CtxvK3</strain>
    </source>
</reference>
<name>A0A8S5SG95_9CAUD</name>
<dbReference type="InterPro" id="IPR029044">
    <property type="entry name" value="Nucleotide-diphossugar_trans"/>
</dbReference>
<keyword evidence="2" id="KW-0808">Transferase</keyword>
<evidence type="ECO:0000259" key="1">
    <source>
        <dbReference type="Pfam" id="PF20691"/>
    </source>
</evidence>
<evidence type="ECO:0000313" key="2">
    <source>
        <dbReference type="EMBL" id="DAF49974.1"/>
    </source>
</evidence>
<dbReference type="InterPro" id="IPR049100">
    <property type="entry name" value="TAGT"/>
</dbReference>
<dbReference type="EMBL" id="BK032591">
    <property type="protein sequence ID" value="DAF49974.1"/>
    <property type="molecule type" value="Genomic_DNA"/>
</dbReference>
<accession>A0A8S5SG95</accession>
<protein>
    <submittedName>
        <fullName evidence="2">KfiA protein, TRANSFERASE.91A</fullName>
    </submittedName>
</protein>
<dbReference type="GO" id="GO:0016740">
    <property type="term" value="F:transferase activity"/>
    <property type="evidence" value="ECO:0007669"/>
    <property type="project" value="UniProtKB-KW"/>
</dbReference>
<dbReference type="Pfam" id="PF20691">
    <property type="entry name" value="TAGT"/>
    <property type="match status" value="1"/>
</dbReference>
<organism evidence="2">
    <name type="scientific">Siphoviridae sp. ctxvK3</name>
    <dbReference type="NCBI Taxonomy" id="2827975"/>
    <lineage>
        <taxon>Viruses</taxon>
        <taxon>Duplodnaviria</taxon>
        <taxon>Heunggongvirae</taxon>
        <taxon>Uroviricota</taxon>
        <taxon>Caudoviricetes</taxon>
    </lineage>
</organism>
<proteinExistence type="predicted"/>
<dbReference type="SUPFAM" id="SSF53448">
    <property type="entry name" value="Nucleotide-diphospho-sugar transferases"/>
    <property type="match status" value="1"/>
</dbReference>
<sequence>MNNIYYAIASYHRPKCKTYYALKECGIEDERIVISLNDSNDFKTYIEALGSQAQIITRCGNNVASNRNNILNYFENGAKIILLDDDIRDFRKWEEKQGNKCGTQKKITELDKTFNEVFSFMQKNNIHFMGCLPTTNNMNIASYIKKGETYSFNTLVQGGLCFVIKSEEIKFDEKWDMLEDYELNLRMIRQGYIIARVNNIVPNKSLMGKEKGGMYDRYQRGEQELWLRRLVKKYPDMVTKKDRTVLLKRKWRI</sequence>